<dbReference type="Proteomes" id="UP000198521">
    <property type="component" value="Unassembled WGS sequence"/>
</dbReference>
<evidence type="ECO:0000313" key="1">
    <source>
        <dbReference type="EMBL" id="SEK82656.1"/>
    </source>
</evidence>
<protein>
    <submittedName>
        <fullName evidence="1">Uncharacterized protein</fullName>
    </submittedName>
</protein>
<gene>
    <name evidence="1" type="ORF">SAMN04487910_1227</name>
</gene>
<reference evidence="1 2" key="1">
    <citation type="submission" date="2016-10" db="EMBL/GenBank/DDBJ databases">
        <authorList>
            <person name="de Groot N.N."/>
        </authorList>
    </citation>
    <scope>NUCLEOTIDE SEQUENCE [LARGE SCALE GENOMIC DNA]</scope>
    <source>
        <strain evidence="1 2">DSM 25232</strain>
    </source>
</reference>
<dbReference type="RefSeq" id="WP_091406674.1">
    <property type="nucleotide sequence ID" value="NZ_FOAB01000002.1"/>
</dbReference>
<dbReference type="STRING" id="1038014.SAMN04487910_1227"/>
<sequence>MKSSKRHIISTALLILFSFIQLSDLHIVGHDDNDVDCEMCQLAPENLDDNFIPIDSIETPKVVSIPLDQIQINSFDIYFDRETYYSFLNKAPPVV</sequence>
<evidence type="ECO:0000313" key="2">
    <source>
        <dbReference type="Proteomes" id="UP000198521"/>
    </source>
</evidence>
<proteinExistence type="predicted"/>
<accession>A0A1H7K861</accession>
<keyword evidence="2" id="KW-1185">Reference proteome</keyword>
<organism evidence="1 2">
    <name type="scientific">Aquimarina amphilecti</name>
    <dbReference type="NCBI Taxonomy" id="1038014"/>
    <lineage>
        <taxon>Bacteria</taxon>
        <taxon>Pseudomonadati</taxon>
        <taxon>Bacteroidota</taxon>
        <taxon>Flavobacteriia</taxon>
        <taxon>Flavobacteriales</taxon>
        <taxon>Flavobacteriaceae</taxon>
        <taxon>Aquimarina</taxon>
    </lineage>
</organism>
<dbReference type="AlphaFoldDB" id="A0A1H7K861"/>
<dbReference type="EMBL" id="FOAB01000002">
    <property type="protein sequence ID" value="SEK82656.1"/>
    <property type="molecule type" value="Genomic_DNA"/>
</dbReference>
<dbReference type="OrthoDB" id="1164416at2"/>
<name>A0A1H7K861_AQUAM</name>